<sequence length="142" mass="16305">MNLSPQKFLLFLFITMIAISLAIVTLYECDVLTAANNNGYDVSEYHTIMVMELLTICLIPFSLRLFKFKHVRRQLTSNAASALRKWGAIRLFMIALPMIINTILYYQFMNVAFGYLAIICLLSLAFIYPSKAKCEQETNRDT</sequence>
<reference evidence="2 3" key="1">
    <citation type="submission" date="2018-05" db="EMBL/GenBank/DDBJ databases">
        <title>Genomic Encyclopedia of Type Strains, Phase IV (KMG-IV): sequencing the most valuable type-strain genomes for metagenomic binning, comparative biology and taxonomic classification.</title>
        <authorList>
            <person name="Goeker M."/>
        </authorList>
    </citation>
    <scope>NUCLEOTIDE SEQUENCE [LARGE SCALE GENOMIC DNA]</scope>
    <source>
        <strain evidence="2 3">DSM 100333</strain>
    </source>
</reference>
<evidence type="ECO:0000256" key="1">
    <source>
        <dbReference type="SAM" id="Phobius"/>
    </source>
</evidence>
<evidence type="ECO:0000313" key="2">
    <source>
        <dbReference type="EMBL" id="PVX59325.1"/>
    </source>
</evidence>
<feature type="transmembrane region" description="Helical" evidence="1">
    <location>
        <begin position="87"/>
        <end position="106"/>
    </location>
</feature>
<name>A0A2U0UP11_9BACT</name>
<proteinExistence type="predicted"/>
<organism evidence="2 3">
    <name type="scientific">Hallella colorans</name>
    <dbReference type="NCBI Taxonomy" id="1703337"/>
    <lineage>
        <taxon>Bacteria</taxon>
        <taxon>Pseudomonadati</taxon>
        <taxon>Bacteroidota</taxon>
        <taxon>Bacteroidia</taxon>
        <taxon>Bacteroidales</taxon>
        <taxon>Prevotellaceae</taxon>
        <taxon>Hallella</taxon>
    </lineage>
</organism>
<dbReference type="AlphaFoldDB" id="A0A2U0UP11"/>
<dbReference type="EMBL" id="QENY01000001">
    <property type="protein sequence ID" value="PVX59325.1"/>
    <property type="molecule type" value="Genomic_DNA"/>
</dbReference>
<feature type="transmembrane region" description="Helical" evidence="1">
    <location>
        <begin position="47"/>
        <end position="66"/>
    </location>
</feature>
<dbReference type="OrthoDB" id="1082490at2"/>
<accession>A0A2U0UP11</accession>
<keyword evidence="1" id="KW-0812">Transmembrane</keyword>
<evidence type="ECO:0000313" key="3">
    <source>
        <dbReference type="Proteomes" id="UP000245870"/>
    </source>
</evidence>
<keyword evidence="3" id="KW-1185">Reference proteome</keyword>
<comment type="caution">
    <text evidence="2">The sequence shown here is derived from an EMBL/GenBank/DDBJ whole genome shotgun (WGS) entry which is preliminary data.</text>
</comment>
<keyword evidence="1" id="KW-1133">Transmembrane helix</keyword>
<keyword evidence="1" id="KW-0472">Membrane</keyword>
<dbReference type="Proteomes" id="UP000245870">
    <property type="component" value="Unassembled WGS sequence"/>
</dbReference>
<protein>
    <submittedName>
        <fullName evidence="2">Uncharacterized protein</fullName>
    </submittedName>
</protein>
<feature type="transmembrane region" description="Helical" evidence="1">
    <location>
        <begin position="112"/>
        <end position="130"/>
    </location>
</feature>
<dbReference type="RefSeq" id="WP_116615492.1">
    <property type="nucleotide sequence ID" value="NZ_CAUPIB010000017.1"/>
</dbReference>
<feature type="transmembrane region" description="Helical" evidence="1">
    <location>
        <begin position="7"/>
        <end position="27"/>
    </location>
</feature>
<gene>
    <name evidence="2" type="ORF">C7379_10195</name>
</gene>